<dbReference type="Gene3D" id="1.10.150.130">
    <property type="match status" value="1"/>
</dbReference>
<dbReference type="Proteomes" id="UP000250043">
    <property type="component" value="Unassembled WGS sequence"/>
</dbReference>
<dbReference type="PANTHER" id="PTHR34605:SF4">
    <property type="entry name" value="DNA ADENINE METHYLTRANSFERASE"/>
    <property type="match status" value="1"/>
</dbReference>
<sequence length="489" mass="55413">MSLPAESTEIRTPYYRESPSLSTCNLLWLTLTRQEQTPRLDSAIPEQRRSRNPRNVQRLQRVRGWKPTSRQTSKTTRSGGTNCTGTNSKKLRARFNQPLKVRAVLSHKPVPGLKPRSFPLRPHCLAQDRLLRWKPFVTRSAIDNEGVPLPLSDEDLTCILSVMVRAYMPSTLSVFGTGLLVWHVYYDKKNVPEAQRAPASQTLLSGFLATLAGAYAGGSIVNYLYGVRAWHILHGVRWVINDDETKAMLRVVEREEPASSRQKKRLPYTVDFLTRIKAHLDLDTPLDAAVWACVTTGFYAVACIGELTVRTLASFDPSIHVKRCDWQLERDRNRLEQTIFFIPRTKCAPGGEDIYWATQQGPTDPAAAFRNHLQVNAAPDDARLPLFTYRFKDAVKLCPLTKHAFITCLATAARAAKLDPLQGHGVHIGGTLEYLLHGKPFDVVRTIRRWQSNAFLLYLRKHVQIMAPYMQAELALHTEFVRITMPPVR</sequence>
<dbReference type="AlphaFoldDB" id="A0A8E2DP82"/>
<name>A0A8E2DP82_9APHY</name>
<dbReference type="GO" id="GO:0006310">
    <property type="term" value="P:DNA recombination"/>
    <property type="evidence" value="ECO:0007669"/>
    <property type="project" value="InterPro"/>
</dbReference>
<feature type="region of interest" description="Disordered" evidence="2">
    <location>
        <begin position="39"/>
        <end position="88"/>
    </location>
</feature>
<proteinExistence type="predicted"/>
<dbReference type="InterPro" id="IPR013762">
    <property type="entry name" value="Integrase-like_cat_sf"/>
</dbReference>
<evidence type="ECO:0000256" key="2">
    <source>
        <dbReference type="SAM" id="MobiDB-lite"/>
    </source>
</evidence>
<dbReference type="GO" id="GO:0003677">
    <property type="term" value="F:DNA binding"/>
    <property type="evidence" value="ECO:0007669"/>
    <property type="project" value="UniProtKB-KW"/>
</dbReference>
<feature type="compositionally biased region" description="Polar residues" evidence="2">
    <location>
        <begin position="68"/>
        <end position="88"/>
    </location>
</feature>
<dbReference type="EMBL" id="KV722358">
    <property type="protein sequence ID" value="OCH93221.1"/>
    <property type="molecule type" value="Genomic_DNA"/>
</dbReference>
<organism evidence="3 4">
    <name type="scientific">Obba rivulosa</name>
    <dbReference type="NCBI Taxonomy" id="1052685"/>
    <lineage>
        <taxon>Eukaryota</taxon>
        <taxon>Fungi</taxon>
        <taxon>Dikarya</taxon>
        <taxon>Basidiomycota</taxon>
        <taxon>Agaricomycotina</taxon>
        <taxon>Agaricomycetes</taxon>
        <taxon>Polyporales</taxon>
        <taxon>Gelatoporiaceae</taxon>
        <taxon>Obba</taxon>
    </lineage>
</organism>
<reference evidence="3 4" key="1">
    <citation type="submission" date="2016-07" db="EMBL/GenBank/DDBJ databases">
        <title>Draft genome of the white-rot fungus Obba rivulosa 3A-2.</title>
        <authorList>
            <consortium name="DOE Joint Genome Institute"/>
            <person name="Miettinen O."/>
            <person name="Riley R."/>
            <person name="Acob R."/>
            <person name="Barry K."/>
            <person name="Cullen D."/>
            <person name="De Vries R."/>
            <person name="Hainaut M."/>
            <person name="Hatakka A."/>
            <person name="Henrissat B."/>
            <person name="Hilden K."/>
            <person name="Kuo R."/>
            <person name="Labutti K."/>
            <person name="Lipzen A."/>
            <person name="Makela M.R."/>
            <person name="Sandor L."/>
            <person name="Spatafora J.W."/>
            <person name="Grigoriev I.V."/>
            <person name="Hibbett D.S."/>
        </authorList>
    </citation>
    <scope>NUCLEOTIDE SEQUENCE [LARGE SCALE GENOMIC DNA]</scope>
    <source>
        <strain evidence="3 4">3A-2</strain>
    </source>
</reference>
<keyword evidence="4" id="KW-1185">Reference proteome</keyword>
<dbReference type="GO" id="GO:0015074">
    <property type="term" value="P:DNA integration"/>
    <property type="evidence" value="ECO:0007669"/>
    <property type="project" value="InterPro"/>
</dbReference>
<dbReference type="InterPro" id="IPR052925">
    <property type="entry name" value="Phage_Integrase-like_Recomb"/>
</dbReference>
<keyword evidence="1" id="KW-0238">DNA-binding</keyword>
<accession>A0A8E2DP82</accession>
<protein>
    <submittedName>
        <fullName evidence="3">Uncharacterized protein</fullName>
    </submittedName>
</protein>
<dbReference type="InterPro" id="IPR010998">
    <property type="entry name" value="Integrase_recombinase_N"/>
</dbReference>
<dbReference type="OrthoDB" id="3263117at2759"/>
<dbReference type="PANTHER" id="PTHR34605">
    <property type="entry name" value="PHAGE_INTEGRASE DOMAIN-CONTAINING PROTEIN"/>
    <property type="match status" value="1"/>
</dbReference>
<evidence type="ECO:0000313" key="4">
    <source>
        <dbReference type="Proteomes" id="UP000250043"/>
    </source>
</evidence>
<evidence type="ECO:0000313" key="3">
    <source>
        <dbReference type="EMBL" id="OCH93221.1"/>
    </source>
</evidence>
<gene>
    <name evidence="3" type="ORF">OBBRIDRAFT_725323</name>
</gene>
<evidence type="ECO:0000256" key="1">
    <source>
        <dbReference type="ARBA" id="ARBA00023125"/>
    </source>
</evidence>
<dbReference type="Gene3D" id="1.10.443.10">
    <property type="entry name" value="Intergrase catalytic core"/>
    <property type="match status" value="1"/>
</dbReference>